<dbReference type="RefSeq" id="WP_111266670.1">
    <property type="nucleotide sequence ID" value="NZ_CP029843.1"/>
</dbReference>
<dbReference type="EMBL" id="CP029843">
    <property type="protein sequence ID" value="AWV07575.1"/>
    <property type="molecule type" value="Genomic_DNA"/>
</dbReference>
<accession>A0A2U9T882</accession>
<dbReference type="OrthoDB" id="5966734at2"/>
<dbReference type="KEGG" id="lmb:C9I47_1886"/>
<keyword evidence="1" id="KW-1133">Transmembrane helix</keyword>
<sequence length="80" mass="8291">MEGGLLLQYLLIAVAVLASAGYVMQRQMPAFTRRLRVACAVPLVREGRPGWMRALGRWIAPSGTGAAGACGGCDGCGPAD</sequence>
<dbReference type="Pfam" id="PF20228">
    <property type="entry name" value="DUF6587"/>
    <property type="match status" value="1"/>
</dbReference>
<keyword evidence="1" id="KW-0472">Membrane</keyword>
<keyword evidence="1" id="KW-0812">Transmembrane</keyword>
<organism evidence="2 3">
    <name type="scientific">Marilutibacter maris</name>
    <dbReference type="NCBI Taxonomy" id="1605891"/>
    <lineage>
        <taxon>Bacteria</taxon>
        <taxon>Pseudomonadati</taxon>
        <taxon>Pseudomonadota</taxon>
        <taxon>Gammaproteobacteria</taxon>
        <taxon>Lysobacterales</taxon>
        <taxon>Lysobacteraceae</taxon>
        <taxon>Marilutibacter</taxon>
    </lineage>
</organism>
<feature type="transmembrane region" description="Helical" evidence="1">
    <location>
        <begin position="6"/>
        <end position="24"/>
    </location>
</feature>
<protein>
    <submittedName>
        <fullName evidence="2">Uncharacterized protein</fullName>
    </submittedName>
</protein>
<keyword evidence="3" id="KW-1185">Reference proteome</keyword>
<proteinExistence type="predicted"/>
<reference evidence="2 3" key="1">
    <citation type="submission" date="2018-05" db="EMBL/GenBank/DDBJ databases">
        <title>The complete genome of Lysobacter maris HZ9B, a marine bacterium antagonistic against terrestrial plant pathogens.</title>
        <authorList>
            <person name="Zhang X.-Q."/>
        </authorList>
    </citation>
    <scope>NUCLEOTIDE SEQUENCE [LARGE SCALE GENOMIC DNA]</scope>
    <source>
        <strain evidence="2 3">HZ9B</strain>
    </source>
</reference>
<dbReference type="InterPro" id="IPR046494">
    <property type="entry name" value="DUF6587"/>
</dbReference>
<dbReference type="Proteomes" id="UP000249447">
    <property type="component" value="Chromosome"/>
</dbReference>
<dbReference type="AlphaFoldDB" id="A0A2U9T882"/>
<evidence type="ECO:0000313" key="2">
    <source>
        <dbReference type="EMBL" id="AWV07575.1"/>
    </source>
</evidence>
<evidence type="ECO:0000256" key="1">
    <source>
        <dbReference type="SAM" id="Phobius"/>
    </source>
</evidence>
<gene>
    <name evidence="2" type="ORF">C9I47_1886</name>
</gene>
<evidence type="ECO:0000313" key="3">
    <source>
        <dbReference type="Proteomes" id="UP000249447"/>
    </source>
</evidence>
<name>A0A2U9T882_9GAMM</name>